<proteinExistence type="inferred from homology"/>
<comment type="similarity">
    <text evidence="1">Belongs to the ARG7 family.</text>
</comment>
<comment type="caution">
    <text evidence="2">The sequence shown here is derived from an EMBL/GenBank/DDBJ whole genome shotgun (WGS) entry which is preliminary data.</text>
</comment>
<sequence length="150" mass="16772">MAAIGKVRAISLPSRISNVNGRVPAHKGHFVVYSADNKRFVVPLTYLKCNIFRELLRMSEEEFGLPRDGPITLPCDAASMEYIVSLVRREVSEDLETALILSILAFTSHCSPKLPSMDFVNFVVYQLLCKSQAEACIISFSFSFFTSVFP</sequence>
<dbReference type="Proteomes" id="UP000796880">
    <property type="component" value="Unassembled WGS sequence"/>
</dbReference>
<dbReference type="EMBL" id="VOIH02000005">
    <property type="protein sequence ID" value="KAF3446871.1"/>
    <property type="molecule type" value="Genomic_DNA"/>
</dbReference>
<dbReference type="InterPro" id="IPR003676">
    <property type="entry name" value="SAUR_fam"/>
</dbReference>
<organism evidence="2 3">
    <name type="scientific">Rhamnella rubrinervis</name>
    <dbReference type="NCBI Taxonomy" id="2594499"/>
    <lineage>
        <taxon>Eukaryota</taxon>
        <taxon>Viridiplantae</taxon>
        <taxon>Streptophyta</taxon>
        <taxon>Embryophyta</taxon>
        <taxon>Tracheophyta</taxon>
        <taxon>Spermatophyta</taxon>
        <taxon>Magnoliopsida</taxon>
        <taxon>eudicotyledons</taxon>
        <taxon>Gunneridae</taxon>
        <taxon>Pentapetalae</taxon>
        <taxon>rosids</taxon>
        <taxon>fabids</taxon>
        <taxon>Rosales</taxon>
        <taxon>Rhamnaceae</taxon>
        <taxon>rhamnoid group</taxon>
        <taxon>Rhamneae</taxon>
        <taxon>Rhamnella</taxon>
    </lineage>
</organism>
<evidence type="ECO:0000313" key="3">
    <source>
        <dbReference type="Proteomes" id="UP000796880"/>
    </source>
</evidence>
<reference evidence="2" key="1">
    <citation type="submission" date="2020-03" db="EMBL/GenBank/DDBJ databases">
        <title>A high-quality chromosome-level genome assembly of a woody plant with both climbing and erect habits, Rhamnella rubrinervis.</title>
        <authorList>
            <person name="Lu Z."/>
            <person name="Yang Y."/>
            <person name="Zhu X."/>
            <person name="Sun Y."/>
        </authorList>
    </citation>
    <scope>NUCLEOTIDE SEQUENCE</scope>
    <source>
        <strain evidence="2">BYM</strain>
        <tissue evidence="2">Leaf</tissue>
    </source>
</reference>
<dbReference type="OrthoDB" id="1936278at2759"/>
<gene>
    <name evidence="2" type="ORF">FNV43_RR12051</name>
</gene>
<dbReference type="Pfam" id="PF02519">
    <property type="entry name" value="Auxin_inducible"/>
    <property type="match status" value="1"/>
</dbReference>
<dbReference type="PANTHER" id="PTHR31175">
    <property type="entry name" value="AUXIN-RESPONSIVE FAMILY PROTEIN"/>
    <property type="match status" value="1"/>
</dbReference>
<evidence type="ECO:0000256" key="1">
    <source>
        <dbReference type="ARBA" id="ARBA00006974"/>
    </source>
</evidence>
<dbReference type="PANTHER" id="PTHR31175:SF120">
    <property type="entry name" value="OS09G0547100 PROTEIN"/>
    <property type="match status" value="1"/>
</dbReference>
<accession>A0A8K0MI72</accession>
<name>A0A8K0MI72_9ROSA</name>
<keyword evidence="3" id="KW-1185">Reference proteome</keyword>
<evidence type="ECO:0000313" key="2">
    <source>
        <dbReference type="EMBL" id="KAF3446871.1"/>
    </source>
</evidence>
<dbReference type="AlphaFoldDB" id="A0A8K0MI72"/>
<protein>
    <submittedName>
        <fullName evidence="2">Uncharacterized protein</fullName>
    </submittedName>
</protein>
<dbReference type="GO" id="GO:0009733">
    <property type="term" value="P:response to auxin"/>
    <property type="evidence" value="ECO:0007669"/>
    <property type="project" value="InterPro"/>
</dbReference>